<reference evidence="2" key="1">
    <citation type="submission" date="2023-02" db="EMBL/GenBank/DDBJ databases">
        <title>Isolation, identification, and genome analysis of Vibrio campbellii in the Penaeus vannamei larvae stage.</title>
        <authorList>
            <person name="Huang T."/>
            <person name="Zhang B."/>
        </authorList>
    </citation>
    <scope>NUCLEOTIDE SEQUENCE</scope>
    <source>
        <strain evidence="2">20220413_1</strain>
    </source>
</reference>
<proteinExistence type="predicted"/>
<feature type="signal peptide" evidence="1">
    <location>
        <begin position="1"/>
        <end position="20"/>
    </location>
</feature>
<keyword evidence="1" id="KW-0732">Signal</keyword>
<gene>
    <name evidence="2" type="ORF">PUN50_17695</name>
</gene>
<name>A0AAQ2Y270_9VIBR</name>
<evidence type="ECO:0000313" key="2">
    <source>
        <dbReference type="EMBL" id="WDG11100.1"/>
    </source>
</evidence>
<dbReference type="RefSeq" id="WP_240306032.1">
    <property type="nucleotide sequence ID" value="NZ_CP092683.1"/>
</dbReference>
<dbReference type="EMBL" id="CP117989">
    <property type="protein sequence ID" value="WDG11100.1"/>
    <property type="molecule type" value="Genomic_DNA"/>
</dbReference>
<organism evidence="2 3">
    <name type="scientific">Vibrio campbellii</name>
    <dbReference type="NCBI Taxonomy" id="680"/>
    <lineage>
        <taxon>Bacteria</taxon>
        <taxon>Pseudomonadati</taxon>
        <taxon>Pseudomonadota</taxon>
        <taxon>Gammaproteobacteria</taxon>
        <taxon>Vibrionales</taxon>
        <taxon>Vibrionaceae</taxon>
        <taxon>Vibrio</taxon>
    </lineage>
</organism>
<dbReference type="Proteomes" id="UP001219537">
    <property type="component" value="Chromosome 2"/>
</dbReference>
<evidence type="ECO:0000313" key="3">
    <source>
        <dbReference type="Proteomes" id="UP001219537"/>
    </source>
</evidence>
<dbReference type="AlphaFoldDB" id="A0AAQ2Y270"/>
<protein>
    <submittedName>
        <fullName evidence="2">Uncharacterized protein</fullName>
    </submittedName>
</protein>
<feature type="chain" id="PRO_5042867194" evidence="1">
    <location>
        <begin position="21"/>
        <end position="341"/>
    </location>
</feature>
<accession>A0AAQ2Y270</accession>
<evidence type="ECO:0000256" key="1">
    <source>
        <dbReference type="SAM" id="SignalP"/>
    </source>
</evidence>
<sequence>MFFRSIGLIIALALPWSATAAEISGKLVVGEQIQWDADPILDYWLPNNPEPSTVSQVVTSVVPSSPDSSYQKPRLLKLKSGESSAEILVTVQGMWYQLTRLDGFSDRSGSTATTRFLSGNRVTTLGYGYGTKSFWFYDSTKPFVSYSPIVDFDINDAFKDKPSGIYTGTMNINVPYQQEVNGRWQKAMLTVPLTVRIEYTAATLASIDVTGSDILEPNYSGEYVSGKTEYTIKARGVFPNGVSVGLKRSSDTDGIYRLKPQKGGSTEILYDVTCIECQNNNQFIQNGVAKIDNISNVAKLNNGTKQEQTMHLNVSYKDKKLSELESDVYQGAFVLVFEAGL</sequence>